<dbReference type="GO" id="GO:1902358">
    <property type="term" value="P:sulfate transmembrane transport"/>
    <property type="evidence" value="ECO:0007669"/>
    <property type="project" value="InterPro"/>
</dbReference>
<keyword evidence="7" id="KW-1185">Reference proteome</keyword>
<evidence type="ECO:0000256" key="1">
    <source>
        <dbReference type="ARBA" id="ARBA00004418"/>
    </source>
</evidence>
<evidence type="ECO:0000256" key="3">
    <source>
        <dbReference type="ARBA" id="ARBA00022448"/>
    </source>
</evidence>
<name>U5QLR2_GLOK1</name>
<evidence type="ECO:0000256" key="5">
    <source>
        <dbReference type="ARBA" id="ARBA00022764"/>
    </source>
</evidence>
<proteinExistence type="inferred from homology"/>
<dbReference type="Pfam" id="PF13531">
    <property type="entry name" value="SBP_bac_11"/>
    <property type="match status" value="1"/>
</dbReference>
<comment type="similarity">
    <text evidence="2">Belongs to the prokaryotic sulfate-binding protein family.</text>
</comment>
<keyword evidence="4" id="KW-0732">Signal</keyword>
<dbReference type="Proteomes" id="UP000017396">
    <property type="component" value="Chromosome"/>
</dbReference>
<organism evidence="6 7">
    <name type="scientific">Gloeobacter kilaueensis (strain ATCC BAA-2537 / CCAP 1431/1 / ULC 316 / JS1)</name>
    <dbReference type="NCBI Taxonomy" id="1183438"/>
    <lineage>
        <taxon>Bacteria</taxon>
        <taxon>Bacillati</taxon>
        <taxon>Cyanobacteriota</taxon>
        <taxon>Cyanophyceae</taxon>
        <taxon>Gloeobacterales</taxon>
        <taxon>Gloeobacteraceae</taxon>
        <taxon>Gloeobacter</taxon>
    </lineage>
</organism>
<dbReference type="PATRIC" id="fig|1183438.3.peg.2273"/>
<dbReference type="CDD" id="cd01005">
    <property type="entry name" value="PBP2_CysP"/>
    <property type="match status" value="1"/>
</dbReference>
<dbReference type="AlphaFoldDB" id="U5QLR2"/>
<dbReference type="SUPFAM" id="SSF53850">
    <property type="entry name" value="Periplasmic binding protein-like II"/>
    <property type="match status" value="1"/>
</dbReference>
<dbReference type="InterPro" id="IPR005669">
    <property type="entry name" value="Thiosulph/SO4-bd"/>
</dbReference>
<dbReference type="eggNOG" id="COG1613">
    <property type="taxonomic scope" value="Bacteria"/>
</dbReference>
<sequence>MSALLGWQGALTAEPVTLLNASYDPTGRLYADYNAAFSRYWQQRTGQAVRVEMSNGGSSKQARALIAGLEADVATLALAYDIDTLHDDAGLLPADWQKRLPDNSCPYTSTIVLLVRKGNPKKIVDWEDLARPGIAVITPSPKTSGGARWNYLAAWAWASKKYNGNEIKIRDYMGRWLHNVPVFDGGARGATLTFVQRGLGDVLLAWENEAYLALEELGRDSFEIVTPSLSILAEPPVSWLDGNTAKHRTTALAKAYLEYLYSFEGQTIVARHHYRPHLASVAHRYTSQFGRLKLVTVEQVFGGWRKAQRDHFDDGGSFDQLTVQK</sequence>
<evidence type="ECO:0000256" key="2">
    <source>
        <dbReference type="ARBA" id="ARBA00006099"/>
    </source>
</evidence>
<dbReference type="PANTHER" id="PTHR30368">
    <property type="entry name" value="SULFATE-BINDING PROTEIN"/>
    <property type="match status" value="1"/>
</dbReference>
<accession>U5QLR2</accession>
<dbReference type="NCBIfam" id="TIGR00971">
    <property type="entry name" value="3a0106s03"/>
    <property type="match status" value="1"/>
</dbReference>
<dbReference type="NCBIfam" id="NF008022">
    <property type="entry name" value="PRK10752.1"/>
    <property type="match status" value="1"/>
</dbReference>
<evidence type="ECO:0000313" key="7">
    <source>
        <dbReference type="Proteomes" id="UP000017396"/>
    </source>
</evidence>
<gene>
    <name evidence="6" type="primary">cysP</name>
    <name evidence="6" type="ORF">GKIL_2313</name>
</gene>
<reference evidence="6 7" key="1">
    <citation type="journal article" date="2013" name="PLoS ONE">
        <title>Cultivation and Complete Genome Sequencing of Gloeobacter kilaueensis sp. nov., from a Lava Cave in Kilauea Caldera, Hawai'i.</title>
        <authorList>
            <person name="Saw J.H."/>
            <person name="Schatz M."/>
            <person name="Brown M.V."/>
            <person name="Kunkel D.D."/>
            <person name="Foster J.S."/>
            <person name="Shick H."/>
            <person name="Christensen S."/>
            <person name="Hou S."/>
            <person name="Wan X."/>
            <person name="Donachie S.P."/>
        </authorList>
    </citation>
    <scope>NUCLEOTIDE SEQUENCE [LARGE SCALE GENOMIC DNA]</scope>
    <source>
        <strain evidence="7">JS</strain>
    </source>
</reference>
<dbReference type="STRING" id="1183438.GKIL_2313"/>
<evidence type="ECO:0000256" key="4">
    <source>
        <dbReference type="ARBA" id="ARBA00022729"/>
    </source>
</evidence>
<dbReference type="KEGG" id="glj:GKIL_2313"/>
<dbReference type="GO" id="GO:0140104">
    <property type="term" value="F:molecular carrier activity"/>
    <property type="evidence" value="ECO:0007669"/>
    <property type="project" value="InterPro"/>
</dbReference>
<protein>
    <submittedName>
        <fullName evidence="6">Sulfate ABC transporter periplasmic sulfate-binding protein</fullName>
    </submittedName>
</protein>
<dbReference type="EMBL" id="CP003587">
    <property type="protein sequence ID" value="AGY58559.1"/>
    <property type="molecule type" value="Genomic_DNA"/>
</dbReference>
<dbReference type="PANTHER" id="PTHR30368:SF2">
    <property type="entry name" value="SULFATE-BINDING PROTEIN"/>
    <property type="match status" value="1"/>
</dbReference>
<evidence type="ECO:0000313" key="6">
    <source>
        <dbReference type="EMBL" id="AGY58559.1"/>
    </source>
</evidence>
<dbReference type="HOGENOM" id="CLU_055615_0_1_3"/>
<dbReference type="GO" id="GO:0042597">
    <property type="term" value="C:periplasmic space"/>
    <property type="evidence" value="ECO:0007669"/>
    <property type="project" value="UniProtKB-SubCell"/>
</dbReference>
<dbReference type="RefSeq" id="WP_023173723.1">
    <property type="nucleotide sequence ID" value="NC_022600.1"/>
</dbReference>
<keyword evidence="5" id="KW-0574">Periplasm</keyword>
<dbReference type="NCBIfam" id="NF008106">
    <property type="entry name" value="PRK10852.1"/>
    <property type="match status" value="1"/>
</dbReference>
<keyword evidence="3" id="KW-0813">Transport</keyword>
<dbReference type="Gene3D" id="3.40.190.10">
    <property type="entry name" value="Periplasmic binding protein-like II"/>
    <property type="match status" value="2"/>
</dbReference>
<comment type="subcellular location">
    <subcellularLocation>
        <location evidence="1">Periplasm</location>
    </subcellularLocation>
</comment>